<dbReference type="RefSeq" id="WP_258332933.1">
    <property type="nucleotide sequence ID" value="NZ_JAPTGG010000019.1"/>
</dbReference>
<gene>
    <name evidence="1" type="ORF">O0V09_17410</name>
</gene>
<evidence type="ECO:0000313" key="2">
    <source>
        <dbReference type="Proteomes" id="UP001069090"/>
    </source>
</evidence>
<organism evidence="1 2">
    <name type="scientific">Dasania phycosphaerae</name>
    <dbReference type="NCBI Taxonomy" id="2950436"/>
    <lineage>
        <taxon>Bacteria</taxon>
        <taxon>Pseudomonadati</taxon>
        <taxon>Pseudomonadota</taxon>
        <taxon>Gammaproteobacteria</taxon>
        <taxon>Cellvibrionales</taxon>
        <taxon>Spongiibacteraceae</taxon>
        <taxon>Dasania</taxon>
    </lineage>
</organism>
<dbReference type="Proteomes" id="UP001069090">
    <property type="component" value="Unassembled WGS sequence"/>
</dbReference>
<reference evidence="1 2" key="1">
    <citation type="submission" date="2022-12" db="EMBL/GenBank/DDBJ databases">
        <title>Dasania phycosphaerae sp. nov., isolated from particulate material of the south coast of Korea.</title>
        <authorList>
            <person name="Jiang Y."/>
        </authorList>
    </citation>
    <scope>NUCLEOTIDE SEQUENCE [LARGE SCALE GENOMIC DNA]</scope>
    <source>
        <strain evidence="1 2">GY-19</strain>
    </source>
</reference>
<sequence length="213" mass="23421">MFSYFKDNIGTIVLLGLFLIIGAVLGVLCKPDSQGVYITFHYESGAELFALGRNTQSVKSIDVATLSDAEVSVLISKIEALNNTHKLGRKLRNLAKREEGPFRPIPVNLNIHFVDEQNVTGPVAKACRDTPLFGNALVAYEVAPPNASLVTAQGLMNIHAAREQLANCTGQERPLEHYNLWLSKQHVEQWLGASFEQNNILVKARIVLASITI</sequence>
<dbReference type="AlphaFoldDB" id="A0A9J6RS32"/>
<proteinExistence type="predicted"/>
<name>A0A9J6RS32_9GAMM</name>
<accession>A0A9J6RS32</accession>
<evidence type="ECO:0000313" key="1">
    <source>
        <dbReference type="EMBL" id="MCZ0866983.1"/>
    </source>
</evidence>
<comment type="caution">
    <text evidence="1">The sequence shown here is derived from an EMBL/GenBank/DDBJ whole genome shotgun (WGS) entry which is preliminary data.</text>
</comment>
<protein>
    <submittedName>
        <fullName evidence="1">Uncharacterized protein</fullName>
    </submittedName>
</protein>
<keyword evidence="2" id="KW-1185">Reference proteome</keyword>
<dbReference type="EMBL" id="JAPTGG010000019">
    <property type="protein sequence ID" value="MCZ0866983.1"/>
    <property type="molecule type" value="Genomic_DNA"/>
</dbReference>